<dbReference type="AlphaFoldDB" id="A0A850R5G9"/>
<keyword evidence="1" id="KW-0812">Transmembrane</keyword>
<feature type="transmembrane region" description="Helical" evidence="1">
    <location>
        <begin position="118"/>
        <end position="141"/>
    </location>
</feature>
<organism evidence="2 3">
    <name type="scientific">Bombilactobacillus apium</name>
    <dbReference type="NCBI Taxonomy" id="2675299"/>
    <lineage>
        <taxon>Bacteria</taxon>
        <taxon>Bacillati</taxon>
        <taxon>Bacillota</taxon>
        <taxon>Bacilli</taxon>
        <taxon>Lactobacillales</taxon>
        <taxon>Lactobacillaceae</taxon>
        <taxon>Bombilactobacillus</taxon>
    </lineage>
</organism>
<gene>
    <name evidence="2" type="ORF">HU830_02720</name>
</gene>
<dbReference type="PANTHER" id="PTHR36111:SF2">
    <property type="entry name" value="INNER MEMBRANE PROTEIN"/>
    <property type="match status" value="1"/>
</dbReference>
<dbReference type="Proteomes" id="UP000563523">
    <property type="component" value="Unassembled WGS sequence"/>
</dbReference>
<feature type="transmembrane region" description="Helical" evidence="1">
    <location>
        <begin position="161"/>
        <end position="181"/>
    </location>
</feature>
<protein>
    <submittedName>
        <fullName evidence="2">DUF554 domain-containing protein</fullName>
    </submittedName>
</protein>
<dbReference type="InterPro" id="IPR007563">
    <property type="entry name" value="DUF554"/>
</dbReference>
<accession>A0A850R5G9</accession>
<keyword evidence="1" id="KW-0472">Membrane</keyword>
<evidence type="ECO:0000313" key="3">
    <source>
        <dbReference type="Proteomes" id="UP000563523"/>
    </source>
</evidence>
<dbReference type="RefSeq" id="WP_176942259.1">
    <property type="nucleotide sequence ID" value="NZ_JABZEC010000002.1"/>
</dbReference>
<evidence type="ECO:0000256" key="1">
    <source>
        <dbReference type="SAM" id="Phobius"/>
    </source>
</evidence>
<feature type="transmembrane region" description="Helical" evidence="1">
    <location>
        <begin position="36"/>
        <end position="57"/>
    </location>
</feature>
<feature type="transmembrane region" description="Helical" evidence="1">
    <location>
        <begin position="77"/>
        <end position="97"/>
    </location>
</feature>
<comment type="caution">
    <text evidence="2">The sequence shown here is derived from an EMBL/GenBank/DDBJ whole genome shotgun (WGS) entry which is preliminary data.</text>
</comment>
<feature type="transmembrane region" description="Helical" evidence="1">
    <location>
        <begin position="6"/>
        <end position="24"/>
    </location>
</feature>
<evidence type="ECO:0000313" key="2">
    <source>
        <dbReference type="EMBL" id="NVY96097.1"/>
    </source>
</evidence>
<feature type="transmembrane region" description="Helical" evidence="1">
    <location>
        <begin position="188"/>
        <end position="207"/>
    </location>
</feature>
<dbReference type="EMBL" id="JABZEC010000002">
    <property type="protein sequence ID" value="NVY96097.1"/>
    <property type="molecule type" value="Genomic_DNA"/>
</dbReference>
<proteinExistence type="predicted"/>
<name>A0A850R5G9_9LACO</name>
<dbReference type="PANTHER" id="PTHR36111">
    <property type="entry name" value="INNER MEMBRANE PROTEIN-RELATED"/>
    <property type="match status" value="1"/>
</dbReference>
<sequence>MILQALGLRIIFIGLSGSLSQMLVIKGNSLTARGSILLIITLALGTAIGELLDLDAGFNHLGDFLTRHFHNSENNQFSLGFITSTLTVSIGVMAIVGSLQDGLNHDPSILFIRSTIDCITVVLFAAVYGIGCAFAALPTLIFEGGITLLATLIKPLLTAEMFTGISLVGNTLIALIGLNMLLASKIKVANLLPAILLVPFYLHFWGLG</sequence>
<keyword evidence="1" id="KW-1133">Transmembrane helix</keyword>
<reference evidence="2 3" key="1">
    <citation type="submission" date="2020-06" db="EMBL/GenBank/DDBJ databases">
        <authorList>
            <person name="Kang J."/>
        </authorList>
    </citation>
    <scope>NUCLEOTIDE SEQUENCE [LARGE SCALE GENOMIC DNA]</scope>
    <source>
        <strain evidence="2 3">DCY120</strain>
    </source>
</reference>
<keyword evidence="3" id="KW-1185">Reference proteome</keyword>
<dbReference type="Pfam" id="PF04474">
    <property type="entry name" value="DUF554"/>
    <property type="match status" value="1"/>
</dbReference>